<dbReference type="InterPro" id="IPR000269">
    <property type="entry name" value="Cu_amine_oxidase"/>
</dbReference>
<evidence type="ECO:0000256" key="2">
    <source>
        <dbReference type="ARBA" id="ARBA00022723"/>
    </source>
</evidence>
<dbReference type="Pfam" id="PF02728">
    <property type="entry name" value="Cu_amine_oxidN3"/>
    <property type="match status" value="1"/>
</dbReference>
<sequence>MDTPVKPSASECGCHTIQDDQATRHPLDPLSKDEIRAVISIVQNDASFDRGYLFETIELLEPLKSVVRDFKPGDIVPRLARVNLFRIETDGIWRLTVSLDESRVSSREYLGSAKPMIQLEQFNAIEDAVRQAPEFIAACKRRGIEDMRQVCIDPWSAGNFGVPDEEGRYIAHIFSWLRPRDNDNFYAHPIGGLNAIVDIKTYKVLRVDDHEIIPIPMTEVNYEAEFIENQRQPYKPLNIVQPDGVSFKLDGHRLTWDKWSVRVGFNAREGLTLHDISYDGRPILYRASLVEMVVPYGTPDNGHFRKNVFDIGEYGIGKLANSLKLGCDCLGAIQYLDANLATMFGDVVTIENAVCIHEEDAGLLWKHWDFRSNRAESRRARKFVISSICTVANYEYGLFWYLHTDGSIEFELKATGIINTTACHPGKPGKFGREVAPGVLGHIHQHIFCARLDMSVDGDRNSVIELNTHPVALGPENPHGNAFFEVETVLTSELEACRRVNLETHRSWKVVSEETKNWVGKPTAYMLEATHPVTPFVNENSPSGIRSTFTSNHLWVTAFDPEERYPAGEYMNHSDGNGGVSDFVKKDRSLLNEDIVLWHTFGIHHQVRPEDFPVQPCIFAGFKLMPTGFFNKNPGIDLAPDVNKASCHAKANS</sequence>
<dbReference type="InterPro" id="IPR015798">
    <property type="entry name" value="Cu_amine_oxidase_C"/>
</dbReference>
<dbReference type="EC" id="1.4.3.-" evidence="8"/>
<evidence type="ECO:0000256" key="6">
    <source>
        <dbReference type="PIRSR" id="PIRSR600269-50"/>
    </source>
</evidence>
<accession>A0AA44F6B1</accession>
<evidence type="ECO:0000259" key="11">
    <source>
        <dbReference type="Pfam" id="PF02728"/>
    </source>
</evidence>
<dbReference type="InterPro" id="IPR036460">
    <property type="entry name" value="Cu_amine_oxidase_C_sf"/>
</dbReference>
<dbReference type="Pfam" id="PF02727">
    <property type="entry name" value="Cu_amine_oxidN2"/>
    <property type="match status" value="1"/>
</dbReference>
<comment type="PTM">
    <text evidence="7 8">Topaquinone (TPQ) is generated by copper-dependent autoxidation of a specific tyrosyl residue.</text>
</comment>
<protein>
    <recommendedName>
        <fullName evidence="8">Amine oxidase</fullName>
        <ecNumber evidence="8">1.4.3.-</ecNumber>
    </recommendedName>
</protein>
<evidence type="ECO:0000256" key="5">
    <source>
        <dbReference type="ARBA" id="ARBA00023008"/>
    </source>
</evidence>
<dbReference type="InterPro" id="IPR016182">
    <property type="entry name" value="Cu_amine_oxidase_N-reg"/>
</dbReference>
<dbReference type="GO" id="GO:0005507">
    <property type="term" value="F:copper ion binding"/>
    <property type="evidence" value="ECO:0007669"/>
    <property type="project" value="InterPro"/>
</dbReference>
<dbReference type="InterPro" id="IPR015802">
    <property type="entry name" value="Cu_amine_oxidase_N3"/>
</dbReference>
<evidence type="ECO:0000313" key="13">
    <source>
        <dbReference type="Proteomes" id="UP000702952"/>
    </source>
</evidence>
<dbReference type="Gene3D" id="3.10.450.40">
    <property type="match status" value="2"/>
</dbReference>
<reference evidence="12" key="1">
    <citation type="journal article" date="2020" name="Science">
        <title>Unexpected conservation and global transmission of agrobacterial virulence plasmids.</title>
        <authorList>
            <person name="Weisberg A.J."/>
            <person name="Davis E.W. 2nd"/>
            <person name="Tabima J."/>
            <person name="Belcher M.S."/>
            <person name="Miller M."/>
            <person name="Kuo C.H."/>
            <person name="Loper J.E."/>
            <person name="Grunwald N.J."/>
            <person name="Putnam M.L."/>
            <person name="Chang J.H."/>
        </authorList>
    </citation>
    <scope>NUCLEOTIDE SEQUENCE</scope>
    <source>
        <strain evidence="12">17-1853-1a</strain>
    </source>
</reference>
<keyword evidence="2 8" id="KW-0479">Metal-binding</keyword>
<keyword evidence="5 8" id="KW-0186">Copper</keyword>
<evidence type="ECO:0000256" key="3">
    <source>
        <dbReference type="ARBA" id="ARBA00022772"/>
    </source>
</evidence>
<organism evidence="12 13">
    <name type="scientific">Agrobacterium tumefaciens</name>
    <dbReference type="NCBI Taxonomy" id="358"/>
    <lineage>
        <taxon>Bacteria</taxon>
        <taxon>Pseudomonadati</taxon>
        <taxon>Pseudomonadota</taxon>
        <taxon>Alphaproteobacteria</taxon>
        <taxon>Hyphomicrobiales</taxon>
        <taxon>Rhizobiaceae</taxon>
        <taxon>Rhizobium/Agrobacterium group</taxon>
        <taxon>Agrobacterium</taxon>
        <taxon>Agrobacterium tumefaciens complex</taxon>
    </lineage>
</organism>
<feature type="domain" description="Copper amine oxidase N3-terminal" evidence="11">
    <location>
        <begin position="115"/>
        <end position="216"/>
    </location>
</feature>
<feature type="active site" description="Proton acceptor" evidence="6">
    <location>
        <position position="310"/>
    </location>
</feature>
<feature type="domain" description="Copper amine oxidase catalytic" evidence="9">
    <location>
        <begin position="237"/>
        <end position="635"/>
    </location>
</feature>
<dbReference type="GO" id="GO:0048038">
    <property type="term" value="F:quinone binding"/>
    <property type="evidence" value="ECO:0007669"/>
    <property type="project" value="InterPro"/>
</dbReference>
<dbReference type="PANTHER" id="PTHR10638:SF41">
    <property type="entry name" value="AMINE OXIDASE"/>
    <property type="match status" value="1"/>
</dbReference>
<gene>
    <name evidence="12" type="ORF">G6M46_15995</name>
</gene>
<comment type="caution">
    <text evidence="12">The sequence shown here is derived from an EMBL/GenBank/DDBJ whole genome shotgun (WGS) entry which is preliminary data.</text>
</comment>
<evidence type="ECO:0000259" key="10">
    <source>
        <dbReference type="Pfam" id="PF02727"/>
    </source>
</evidence>
<dbReference type="SUPFAM" id="SSF54416">
    <property type="entry name" value="Amine oxidase N-terminal region"/>
    <property type="match status" value="2"/>
</dbReference>
<dbReference type="RefSeq" id="WP_174018760.1">
    <property type="nucleotide sequence ID" value="NZ_JAAMAW010000021.1"/>
</dbReference>
<dbReference type="AlphaFoldDB" id="A0AA44F6B1"/>
<comment type="cofactor">
    <cofactor evidence="8">
        <name>Cu cation</name>
        <dbReference type="ChEBI" id="CHEBI:23378"/>
    </cofactor>
    <text evidence="8">Contains 1 topaquinone per subunit.</text>
</comment>
<feature type="modified residue" description="2',4',5'-topaquinone" evidence="7">
    <location>
        <position position="394"/>
    </location>
</feature>
<evidence type="ECO:0000256" key="7">
    <source>
        <dbReference type="PIRSR" id="PIRSR600269-51"/>
    </source>
</evidence>
<name>A0AA44F6B1_AGRTU</name>
<dbReference type="InterPro" id="IPR015800">
    <property type="entry name" value="Cu_amine_oxidase_N2"/>
</dbReference>
<evidence type="ECO:0000259" key="9">
    <source>
        <dbReference type="Pfam" id="PF01179"/>
    </source>
</evidence>
<dbReference type="PANTHER" id="PTHR10638">
    <property type="entry name" value="COPPER AMINE OXIDASE"/>
    <property type="match status" value="1"/>
</dbReference>
<comment type="similarity">
    <text evidence="1 8">Belongs to the copper/topaquinone oxidase family.</text>
</comment>
<dbReference type="Proteomes" id="UP000702952">
    <property type="component" value="Unassembled WGS sequence"/>
</dbReference>
<dbReference type="NCBIfam" id="NF008559">
    <property type="entry name" value="PRK11504.1"/>
    <property type="match status" value="1"/>
</dbReference>
<feature type="domain" description="Copper amine oxidase N2-terminal" evidence="10">
    <location>
        <begin position="25"/>
        <end position="106"/>
    </location>
</feature>
<dbReference type="Pfam" id="PF01179">
    <property type="entry name" value="Cu_amine_oxid"/>
    <property type="match status" value="1"/>
</dbReference>
<dbReference type="SUPFAM" id="SSF49998">
    <property type="entry name" value="Amine oxidase catalytic domain"/>
    <property type="match status" value="1"/>
</dbReference>
<feature type="active site" description="Schiff-base intermediate with substrate; via topaquinone" evidence="6">
    <location>
        <position position="394"/>
    </location>
</feature>
<evidence type="ECO:0000313" key="12">
    <source>
        <dbReference type="EMBL" id="NTC29640.1"/>
    </source>
</evidence>
<proteinExistence type="inferred from homology"/>
<dbReference type="GO" id="GO:0008131">
    <property type="term" value="F:primary methylamine oxidase activity"/>
    <property type="evidence" value="ECO:0007669"/>
    <property type="project" value="InterPro"/>
</dbReference>
<dbReference type="EMBL" id="JAAMAY010000027">
    <property type="protein sequence ID" value="NTC29640.1"/>
    <property type="molecule type" value="Genomic_DNA"/>
</dbReference>
<evidence type="ECO:0000256" key="1">
    <source>
        <dbReference type="ARBA" id="ARBA00007983"/>
    </source>
</evidence>
<dbReference type="GO" id="GO:0009308">
    <property type="term" value="P:amine metabolic process"/>
    <property type="evidence" value="ECO:0007669"/>
    <property type="project" value="UniProtKB-UniRule"/>
</dbReference>
<dbReference type="Gene3D" id="2.70.98.20">
    <property type="entry name" value="Copper amine oxidase, catalytic domain"/>
    <property type="match status" value="1"/>
</dbReference>
<keyword evidence="3 6" id="KW-0801">TPQ</keyword>
<evidence type="ECO:0000256" key="8">
    <source>
        <dbReference type="RuleBase" id="RU000672"/>
    </source>
</evidence>
<evidence type="ECO:0000256" key="4">
    <source>
        <dbReference type="ARBA" id="ARBA00023002"/>
    </source>
</evidence>
<keyword evidence="4 8" id="KW-0560">Oxidoreductase</keyword>